<evidence type="ECO:0000313" key="3">
    <source>
        <dbReference type="EMBL" id="PPA68854.1"/>
    </source>
</evidence>
<protein>
    <recommendedName>
        <fullName evidence="5">YtxH domain-containing protein</fullName>
    </recommendedName>
</protein>
<feature type="region of interest" description="Disordered" evidence="2">
    <location>
        <begin position="111"/>
        <end position="141"/>
    </location>
</feature>
<dbReference type="Proteomes" id="UP000239047">
    <property type="component" value="Unassembled WGS sequence"/>
</dbReference>
<feature type="coiled-coil region" evidence="1">
    <location>
        <begin position="53"/>
        <end position="87"/>
    </location>
</feature>
<evidence type="ECO:0008006" key="5">
    <source>
        <dbReference type="Google" id="ProtNLM"/>
    </source>
</evidence>
<keyword evidence="4" id="KW-1185">Reference proteome</keyword>
<dbReference type="RefSeq" id="WP_104059470.1">
    <property type="nucleotide sequence ID" value="NZ_PREZ01000008.1"/>
</dbReference>
<keyword evidence="1" id="KW-0175">Coiled coil</keyword>
<evidence type="ECO:0000313" key="4">
    <source>
        <dbReference type="Proteomes" id="UP000239047"/>
    </source>
</evidence>
<dbReference type="EMBL" id="PREZ01000008">
    <property type="protein sequence ID" value="PPA68854.1"/>
    <property type="molecule type" value="Genomic_DNA"/>
</dbReference>
<dbReference type="OrthoDB" id="2353585at2"/>
<evidence type="ECO:0000256" key="1">
    <source>
        <dbReference type="SAM" id="Coils"/>
    </source>
</evidence>
<name>A0A2S5G7E0_9BACL</name>
<accession>A0A2S5G7E0</accession>
<evidence type="ECO:0000256" key="2">
    <source>
        <dbReference type="SAM" id="MobiDB-lite"/>
    </source>
</evidence>
<proteinExistence type="predicted"/>
<gene>
    <name evidence="3" type="ORF">C4B60_18220</name>
</gene>
<organism evidence="3 4">
    <name type="scientific">Jeotgalibacillus proteolyticus</name>
    <dbReference type="NCBI Taxonomy" id="2082395"/>
    <lineage>
        <taxon>Bacteria</taxon>
        <taxon>Bacillati</taxon>
        <taxon>Bacillota</taxon>
        <taxon>Bacilli</taxon>
        <taxon>Bacillales</taxon>
        <taxon>Caryophanaceae</taxon>
        <taxon>Jeotgalibacillus</taxon>
    </lineage>
</organism>
<feature type="compositionally biased region" description="Basic and acidic residues" evidence="2">
    <location>
        <begin position="122"/>
        <end position="135"/>
    </location>
</feature>
<dbReference type="AlphaFoldDB" id="A0A2S5G7E0"/>
<reference evidence="3 4" key="1">
    <citation type="submission" date="2018-02" db="EMBL/GenBank/DDBJ databases">
        <title>Jeotgalibacillus proteolyticum sp. nov. a protease producing bacterium isolated from ocean sediments of Laizhou Bay.</title>
        <authorList>
            <person name="Li Y."/>
        </authorList>
    </citation>
    <scope>NUCLEOTIDE SEQUENCE [LARGE SCALE GENOMIC DNA]</scope>
    <source>
        <strain evidence="3 4">22-7</strain>
    </source>
</reference>
<comment type="caution">
    <text evidence="3">The sequence shown here is derived from an EMBL/GenBank/DDBJ whole genome shotgun (WGS) entry which is preliminary data.</text>
</comment>
<sequence length="141" mass="16036">MAGNKLSAGILWGALIGGALALLDKETRTTTFEAAKKSRQYISYYSGHPRELTERAKNRIEKLKLTVEQIQDDYEFLTSKLEEVKEMTPQLKNILTETKETFESSGEAYKHALSDDTSIGNEENRSDLFLERNRPDGNQMM</sequence>